<dbReference type="CDD" id="cd08583">
    <property type="entry name" value="PI-PLCc_GDPD_SF_unchar1"/>
    <property type="match status" value="1"/>
</dbReference>
<dbReference type="GO" id="GO:0008081">
    <property type="term" value="F:phosphoric diester hydrolase activity"/>
    <property type="evidence" value="ECO:0007669"/>
    <property type="project" value="InterPro"/>
</dbReference>
<comment type="caution">
    <text evidence="2">The sequence shown here is derived from an EMBL/GenBank/DDBJ whole genome shotgun (WGS) entry which is preliminary data.</text>
</comment>
<organism evidence="2 3">
    <name type="scientific">Paenibacillus faecis</name>
    <dbReference type="NCBI Taxonomy" id="862114"/>
    <lineage>
        <taxon>Bacteria</taxon>
        <taxon>Bacillati</taxon>
        <taxon>Bacillota</taxon>
        <taxon>Bacilli</taxon>
        <taxon>Bacillales</taxon>
        <taxon>Paenibacillaceae</taxon>
        <taxon>Paenibacillus</taxon>
    </lineage>
</organism>
<dbReference type="AlphaFoldDB" id="A0A5D0CPX1"/>
<dbReference type="SUPFAM" id="SSF51695">
    <property type="entry name" value="PLC-like phosphodiesterases"/>
    <property type="match status" value="1"/>
</dbReference>
<name>A0A5D0CPX1_9BACL</name>
<dbReference type="OrthoDB" id="2033680at2"/>
<gene>
    <name evidence="2" type="ORF">FRY98_13665</name>
</gene>
<dbReference type="Pfam" id="PF03009">
    <property type="entry name" value="GDPD"/>
    <property type="match status" value="1"/>
</dbReference>
<proteinExistence type="predicted"/>
<dbReference type="EMBL" id="VSDO01000003">
    <property type="protein sequence ID" value="TYA11798.1"/>
    <property type="molecule type" value="Genomic_DNA"/>
</dbReference>
<dbReference type="RefSeq" id="WP_148452768.1">
    <property type="nucleotide sequence ID" value="NZ_BORZ01000031.1"/>
</dbReference>
<evidence type="ECO:0000313" key="3">
    <source>
        <dbReference type="Proteomes" id="UP000325218"/>
    </source>
</evidence>
<evidence type="ECO:0000259" key="1">
    <source>
        <dbReference type="Pfam" id="PF03009"/>
    </source>
</evidence>
<dbReference type="Proteomes" id="UP000325218">
    <property type="component" value="Unassembled WGS sequence"/>
</dbReference>
<keyword evidence="3" id="KW-1185">Reference proteome</keyword>
<feature type="domain" description="GP-PDE" evidence="1">
    <location>
        <begin position="55"/>
        <end position="278"/>
    </location>
</feature>
<evidence type="ECO:0000313" key="2">
    <source>
        <dbReference type="EMBL" id="TYA11798.1"/>
    </source>
</evidence>
<dbReference type="Gene3D" id="3.20.20.190">
    <property type="entry name" value="Phosphatidylinositol (PI) phosphodiesterase"/>
    <property type="match status" value="1"/>
</dbReference>
<sequence length="294" mass="33819">MNPKPLHYLLLFAGVTVLMFFTLSKPQASVPSAPGFQAHRVVAHAMGGIEGLTYTNSYEAFIANYEKGTRVFEADLLLSKDDRLIARHEWGEKFTEMLGQEAMVKPDERGTVWSYREFKEAKILGRYEPLGWEDILDLMERYPDIYVVTDTKQIKTEEFNRIYTKIVQSAKKRDAALLDRVVPQIYNREMWGDVERLHSFEQVIYTLYQSEDSDEQVIEFAKEKRLAAVTMSETRATEKLVTALNSIGVPSYVHTVNEPRSIAKFKRMGVYGFYTDFLSEQDAARAGWTAYLGF</sequence>
<dbReference type="PANTHER" id="PTHR46211:SF14">
    <property type="entry name" value="GLYCEROPHOSPHODIESTER PHOSPHODIESTERASE"/>
    <property type="match status" value="1"/>
</dbReference>
<protein>
    <submittedName>
        <fullName evidence="2">Glycerophosphodiester phosphodiesterase</fullName>
    </submittedName>
</protein>
<accession>A0A5D0CPX1</accession>
<dbReference type="GO" id="GO:0006629">
    <property type="term" value="P:lipid metabolic process"/>
    <property type="evidence" value="ECO:0007669"/>
    <property type="project" value="InterPro"/>
</dbReference>
<dbReference type="InterPro" id="IPR017946">
    <property type="entry name" value="PLC-like_Pdiesterase_TIM-brl"/>
</dbReference>
<reference evidence="2 3" key="1">
    <citation type="submission" date="2019-08" db="EMBL/GenBank/DDBJ databases">
        <title>Genome sequencing of Paenibacillus faecis DSM 23593(T).</title>
        <authorList>
            <person name="Kook J.-K."/>
            <person name="Park S.-N."/>
            <person name="Lim Y.K."/>
        </authorList>
    </citation>
    <scope>NUCLEOTIDE SEQUENCE [LARGE SCALE GENOMIC DNA]</scope>
    <source>
        <strain evidence="2 3">DSM 23593</strain>
    </source>
</reference>
<dbReference type="InterPro" id="IPR030395">
    <property type="entry name" value="GP_PDE_dom"/>
</dbReference>
<dbReference type="PANTHER" id="PTHR46211">
    <property type="entry name" value="GLYCEROPHOSPHORYL DIESTER PHOSPHODIESTERASE"/>
    <property type="match status" value="1"/>
</dbReference>